<dbReference type="AlphaFoldDB" id="A0A511ZFR8"/>
<dbReference type="GO" id="GO:0016814">
    <property type="term" value="F:hydrolase activity, acting on carbon-nitrogen (but not peptide) bonds, in cyclic amidines"/>
    <property type="evidence" value="ECO:0007669"/>
    <property type="project" value="TreeGrafter"/>
</dbReference>
<dbReference type="PANTHER" id="PTHR32027:SF9">
    <property type="entry name" value="BLL3847 PROTEIN"/>
    <property type="match status" value="1"/>
</dbReference>
<feature type="domain" description="Amidohydrolase 3" evidence="1">
    <location>
        <begin position="177"/>
        <end position="403"/>
    </location>
</feature>
<organism evidence="2 3">
    <name type="scientific">Oceanobacillus sojae</name>
    <dbReference type="NCBI Taxonomy" id="582851"/>
    <lineage>
        <taxon>Bacteria</taxon>
        <taxon>Bacillati</taxon>
        <taxon>Bacillota</taxon>
        <taxon>Bacilli</taxon>
        <taxon>Bacillales</taxon>
        <taxon>Bacillaceae</taxon>
        <taxon>Oceanobacillus</taxon>
    </lineage>
</organism>
<sequence>MSAKAYWLTNATLETGYQLQHGVISGTQTDTFHIQIENGKIKEILPAKVSITSDLPKYDAKQYLMLPSFRDMHIHLDKTYYGGKWKAPTIPENGIWTRLQEEEKLIPELQSQAADRAKKLIDLLLSAGTTHIRSHCNVGPIEGLHNLETLLCASEDYQDKAFVEIVAFPQQGMLRSNAASLIRDALRNGAGYVGGVDPASIDGDVEKSLQTVMELAVEGNAKIDIHLHEAGQLGIFTMKRLAALTEEAGWQGRVTLSHAFALADIHGNELDEMAEILAQQGISIASSVSLSKTIPIPFLHQKGVEVFLGDDSIIDHWSPFGKGDSLEKTGLLAERFGLSDERSLGQTLQYITGGITPLGKDGDQLWPKPGDAANFVLADASCSAEAVARRAQRKAVFYQGKQVTGNLHP</sequence>
<dbReference type="SUPFAM" id="SSF51338">
    <property type="entry name" value="Composite domain of metallo-dependent hydrolases"/>
    <property type="match status" value="1"/>
</dbReference>
<dbReference type="RefSeq" id="WP_147209266.1">
    <property type="nucleotide sequence ID" value="NZ_BJYM01000003.1"/>
</dbReference>
<proteinExistence type="predicted"/>
<gene>
    <name evidence="2" type="ORF">OSO01_10090</name>
</gene>
<dbReference type="Gene3D" id="2.30.40.10">
    <property type="entry name" value="Urease, subunit C, domain 1"/>
    <property type="match status" value="1"/>
</dbReference>
<reference evidence="2 3" key="1">
    <citation type="submission" date="2019-07" db="EMBL/GenBank/DDBJ databases">
        <title>Whole genome shotgun sequence of Oceanobacillus sojae NBRC 105379.</title>
        <authorList>
            <person name="Hosoyama A."/>
            <person name="Uohara A."/>
            <person name="Ohji S."/>
            <person name="Ichikawa N."/>
        </authorList>
    </citation>
    <scope>NUCLEOTIDE SEQUENCE [LARGE SCALE GENOMIC DNA]</scope>
    <source>
        <strain evidence="2 3">NBRC 105379</strain>
    </source>
</reference>
<accession>A0A511ZFR8</accession>
<dbReference type="OrthoDB" id="9815027at2"/>
<dbReference type="Pfam" id="PF07969">
    <property type="entry name" value="Amidohydro_3"/>
    <property type="match status" value="1"/>
</dbReference>
<dbReference type="EMBL" id="BJYM01000003">
    <property type="protein sequence ID" value="GEN86270.1"/>
    <property type="molecule type" value="Genomic_DNA"/>
</dbReference>
<comment type="caution">
    <text evidence="2">The sequence shown here is derived from an EMBL/GenBank/DDBJ whole genome shotgun (WGS) entry which is preliminary data.</text>
</comment>
<dbReference type="Gene3D" id="3.20.20.140">
    <property type="entry name" value="Metal-dependent hydrolases"/>
    <property type="match status" value="1"/>
</dbReference>
<dbReference type="STRING" id="582851.GCA_900162665_04191"/>
<dbReference type="CDD" id="cd01293">
    <property type="entry name" value="Bact_CD"/>
    <property type="match status" value="1"/>
</dbReference>
<dbReference type="InterPro" id="IPR011059">
    <property type="entry name" value="Metal-dep_hydrolase_composite"/>
</dbReference>
<name>A0A511ZFR8_9BACI</name>
<dbReference type="Proteomes" id="UP000321558">
    <property type="component" value="Unassembled WGS sequence"/>
</dbReference>
<dbReference type="SUPFAM" id="SSF51556">
    <property type="entry name" value="Metallo-dependent hydrolases"/>
    <property type="match status" value="1"/>
</dbReference>
<dbReference type="InterPro" id="IPR013108">
    <property type="entry name" value="Amidohydro_3"/>
</dbReference>
<keyword evidence="3" id="KW-1185">Reference proteome</keyword>
<evidence type="ECO:0000259" key="1">
    <source>
        <dbReference type="Pfam" id="PF07969"/>
    </source>
</evidence>
<evidence type="ECO:0000313" key="3">
    <source>
        <dbReference type="Proteomes" id="UP000321558"/>
    </source>
</evidence>
<evidence type="ECO:0000313" key="2">
    <source>
        <dbReference type="EMBL" id="GEN86270.1"/>
    </source>
</evidence>
<protein>
    <submittedName>
        <fullName evidence="2">Deaminase</fullName>
    </submittedName>
</protein>
<dbReference type="InterPro" id="IPR052349">
    <property type="entry name" value="Metallo-hydrolase_Enzymes"/>
</dbReference>
<dbReference type="NCBIfam" id="NF005312">
    <property type="entry name" value="PRK06846.1"/>
    <property type="match status" value="1"/>
</dbReference>
<dbReference type="PANTHER" id="PTHR32027">
    <property type="entry name" value="CYTOSINE DEAMINASE"/>
    <property type="match status" value="1"/>
</dbReference>
<dbReference type="InterPro" id="IPR032466">
    <property type="entry name" value="Metal_Hydrolase"/>
</dbReference>